<keyword evidence="2" id="KW-1003">Cell membrane</keyword>
<dbReference type="Gene3D" id="3.40.50.300">
    <property type="entry name" value="P-loop containing nucleotide triphosphate hydrolases"/>
    <property type="match status" value="1"/>
</dbReference>
<evidence type="ECO:0000313" key="15">
    <source>
        <dbReference type="Proteomes" id="UP000321816"/>
    </source>
</evidence>
<evidence type="ECO:0000256" key="12">
    <source>
        <dbReference type="ARBA" id="ARBA00070305"/>
    </source>
</evidence>
<gene>
    <name evidence="14" type="ORF">FTX54_016195</name>
</gene>
<dbReference type="KEGG" id="ahal:FTX54_016195"/>
<keyword evidence="6" id="KW-0408">Iron</keyword>
<comment type="catalytic activity">
    <reaction evidence="9">
        <text>a quaternary ammonium(out) + ATP + H2O = a quaternary ammonium(in) + ADP + phosphate + H(+)</text>
        <dbReference type="Rhea" id="RHEA:11036"/>
        <dbReference type="ChEBI" id="CHEBI:15377"/>
        <dbReference type="ChEBI" id="CHEBI:15378"/>
        <dbReference type="ChEBI" id="CHEBI:30616"/>
        <dbReference type="ChEBI" id="CHEBI:35267"/>
        <dbReference type="ChEBI" id="CHEBI:43474"/>
        <dbReference type="ChEBI" id="CHEBI:456216"/>
        <dbReference type="EC" id="7.6.2.9"/>
    </reaction>
</comment>
<reference evidence="14 15" key="1">
    <citation type="submission" date="2024-01" db="EMBL/GenBank/DDBJ databases">
        <title>Complete Genome Sequence of Alkalicoccus halolimnae BZ-SZ-XJ29T, a Moderately Halophilic Bacterium Isolated from a Salt Lake.</title>
        <authorList>
            <person name="Zhao B."/>
        </authorList>
    </citation>
    <scope>NUCLEOTIDE SEQUENCE [LARGE SCALE GENOMIC DNA]</scope>
    <source>
        <strain evidence="14 15">BZ-SZ-XJ29</strain>
    </source>
</reference>
<protein>
    <recommendedName>
        <fullName evidence="12">Carnitine transport ATP-binding protein OpuCA</fullName>
        <ecNumber evidence="11">7.6.2.9</ecNumber>
    </recommendedName>
</protein>
<dbReference type="GO" id="GO:0016887">
    <property type="term" value="F:ATP hydrolysis activity"/>
    <property type="evidence" value="ECO:0007669"/>
    <property type="project" value="InterPro"/>
</dbReference>
<dbReference type="PROSITE" id="PS00211">
    <property type="entry name" value="ABC_TRANSPORTER_1"/>
    <property type="match status" value="1"/>
</dbReference>
<evidence type="ECO:0000256" key="9">
    <source>
        <dbReference type="ARBA" id="ARBA00052482"/>
    </source>
</evidence>
<keyword evidence="7" id="KW-0406">Ion transport</keyword>
<keyword evidence="4" id="KW-0547">Nucleotide-binding</keyword>
<evidence type="ECO:0000256" key="2">
    <source>
        <dbReference type="ARBA" id="ARBA00022475"/>
    </source>
</evidence>
<evidence type="ECO:0000256" key="3">
    <source>
        <dbReference type="ARBA" id="ARBA00022496"/>
    </source>
</evidence>
<evidence type="ECO:0000256" key="8">
    <source>
        <dbReference type="ARBA" id="ARBA00023136"/>
    </source>
</evidence>
<dbReference type="InterPro" id="IPR017871">
    <property type="entry name" value="ABC_transporter-like_CS"/>
</dbReference>
<accession>A0AAJ8N0J5</accession>
<dbReference type="Pfam" id="PF00005">
    <property type="entry name" value="ABC_tran"/>
    <property type="match status" value="1"/>
</dbReference>
<dbReference type="AlphaFoldDB" id="A0AAJ8N0J5"/>
<sequence>MLNLIQLEKKFHQETIFQNISAEINEGDIVSIVGPSGCGKTTLLRCIAGLTKMSSGRIELHGKDITAEKAEKRPVVLMFQEALLFPHLTVIQNVLYGVKYGKRRLSSKDRENQAQKMLKKVEMLEWKDKYPSQLSGGQQQRVSLARALMLQPSVLLLDEPFSSLDAHLRQSLRLWVRRFLKEEGVTALFVTHDREEAVVMGDRLIVMKDGILQQEGIPGEVYSHPANASVAGFMSDGIYVDGVFYSAASLTMTGAKSGAYKGIIEHPLYAYGYSFYRVYLPELKQSVVIRSDMQWREAEETAVTVVQKGSVSSD</sequence>
<dbReference type="CDD" id="cd03259">
    <property type="entry name" value="ABC_Carb_Solutes_like"/>
    <property type="match status" value="1"/>
</dbReference>
<evidence type="ECO:0000256" key="7">
    <source>
        <dbReference type="ARBA" id="ARBA00023065"/>
    </source>
</evidence>
<evidence type="ECO:0000313" key="14">
    <source>
        <dbReference type="EMBL" id="WWD79910.1"/>
    </source>
</evidence>
<dbReference type="RefSeq" id="WP_187254453.1">
    <property type="nucleotide sequence ID" value="NZ_CP144914.1"/>
</dbReference>
<evidence type="ECO:0000256" key="10">
    <source>
        <dbReference type="ARBA" id="ARBA00063934"/>
    </source>
</evidence>
<evidence type="ECO:0000256" key="11">
    <source>
        <dbReference type="ARBA" id="ARBA00066388"/>
    </source>
</evidence>
<keyword evidence="5 14" id="KW-0067">ATP-binding</keyword>
<evidence type="ECO:0000256" key="1">
    <source>
        <dbReference type="ARBA" id="ARBA00022448"/>
    </source>
</evidence>
<keyword evidence="3" id="KW-0410">Iron transport</keyword>
<dbReference type="GO" id="GO:0015418">
    <property type="term" value="F:ABC-type quaternary ammonium compound transporting activity"/>
    <property type="evidence" value="ECO:0007669"/>
    <property type="project" value="UniProtKB-EC"/>
</dbReference>
<evidence type="ECO:0000259" key="13">
    <source>
        <dbReference type="PROSITE" id="PS50893"/>
    </source>
</evidence>
<dbReference type="SMART" id="SM00382">
    <property type="entry name" value="AAA"/>
    <property type="match status" value="1"/>
</dbReference>
<organism evidence="14 15">
    <name type="scientific">Alkalicoccus halolimnae</name>
    <dbReference type="NCBI Taxonomy" id="1667239"/>
    <lineage>
        <taxon>Bacteria</taxon>
        <taxon>Bacillati</taxon>
        <taxon>Bacillota</taxon>
        <taxon>Bacilli</taxon>
        <taxon>Bacillales</taxon>
        <taxon>Bacillaceae</taxon>
        <taxon>Alkalicoccus</taxon>
    </lineage>
</organism>
<dbReference type="GO" id="GO:0005524">
    <property type="term" value="F:ATP binding"/>
    <property type="evidence" value="ECO:0007669"/>
    <property type="project" value="UniProtKB-KW"/>
</dbReference>
<proteinExistence type="predicted"/>
<name>A0AAJ8N0J5_9BACI</name>
<dbReference type="GO" id="GO:0015408">
    <property type="term" value="F:ABC-type ferric iron transporter activity"/>
    <property type="evidence" value="ECO:0007669"/>
    <property type="project" value="InterPro"/>
</dbReference>
<dbReference type="EMBL" id="CP144914">
    <property type="protein sequence ID" value="WWD79910.1"/>
    <property type="molecule type" value="Genomic_DNA"/>
</dbReference>
<dbReference type="PANTHER" id="PTHR42781:SF4">
    <property type="entry name" value="SPERMIDINE_PUTRESCINE IMPORT ATP-BINDING PROTEIN POTA"/>
    <property type="match status" value="1"/>
</dbReference>
<evidence type="ECO:0000256" key="4">
    <source>
        <dbReference type="ARBA" id="ARBA00022741"/>
    </source>
</evidence>
<feature type="domain" description="ABC transporter" evidence="13">
    <location>
        <begin position="2"/>
        <end position="234"/>
    </location>
</feature>
<dbReference type="InterPro" id="IPR003593">
    <property type="entry name" value="AAA+_ATPase"/>
</dbReference>
<keyword evidence="8" id="KW-0472">Membrane</keyword>
<evidence type="ECO:0000256" key="5">
    <source>
        <dbReference type="ARBA" id="ARBA00022840"/>
    </source>
</evidence>
<dbReference type="InterPro" id="IPR027417">
    <property type="entry name" value="P-loop_NTPase"/>
</dbReference>
<comment type="subunit">
    <text evidence="10">The complex is composed of two ATP-binding proteins (OpuCA), two transmembrane proteins (OpuCB and OpuCD) and a solute-binding protein (OpuCC).</text>
</comment>
<keyword evidence="15" id="KW-1185">Reference proteome</keyword>
<dbReference type="PROSITE" id="PS50893">
    <property type="entry name" value="ABC_TRANSPORTER_2"/>
    <property type="match status" value="1"/>
</dbReference>
<dbReference type="InterPro" id="IPR015853">
    <property type="entry name" value="ABC_transpr_FbpC"/>
</dbReference>
<dbReference type="SUPFAM" id="SSF52540">
    <property type="entry name" value="P-loop containing nucleoside triphosphate hydrolases"/>
    <property type="match status" value="1"/>
</dbReference>
<dbReference type="FunFam" id="3.40.50.300:FF:000425">
    <property type="entry name" value="Probable ABC transporter, ATP-binding subunit"/>
    <property type="match status" value="1"/>
</dbReference>
<dbReference type="PANTHER" id="PTHR42781">
    <property type="entry name" value="SPERMIDINE/PUTRESCINE IMPORT ATP-BINDING PROTEIN POTA"/>
    <property type="match status" value="1"/>
</dbReference>
<dbReference type="EC" id="7.6.2.9" evidence="11"/>
<dbReference type="InterPro" id="IPR050093">
    <property type="entry name" value="ABC_SmlMolc_Importer"/>
</dbReference>
<dbReference type="GO" id="GO:0016020">
    <property type="term" value="C:membrane"/>
    <property type="evidence" value="ECO:0007669"/>
    <property type="project" value="InterPro"/>
</dbReference>
<dbReference type="Proteomes" id="UP000321816">
    <property type="component" value="Chromosome"/>
</dbReference>
<keyword evidence="1" id="KW-0813">Transport</keyword>
<dbReference type="InterPro" id="IPR003439">
    <property type="entry name" value="ABC_transporter-like_ATP-bd"/>
</dbReference>
<evidence type="ECO:0000256" key="6">
    <source>
        <dbReference type="ARBA" id="ARBA00023004"/>
    </source>
</evidence>